<comment type="caution">
    <text evidence="5">The sequence shown here is derived from an EMBL/GenBank/DDBJ whole genome shotgun (WGS) entry which is preliminary data.</text>
</comment>
<dbReference type="PIRSF" id="PIRSF019455">
    <property type="entry name" value="CopR_AtkY"/>
    <property type="match status" value="1"/>
</dbReference>
<keyword evidence="4" id="KW-0804">Transcription</keyword>
<evidence type="ECO:0000256" key="3">
    <source>
        <dbReference type="ARBA" id="ARBA00023125"/>
    </source>
</evidence>
<dbReference type="Gene3D" id="1.10.4040.10">
    <property type="entry name" value="Penicillinase repressor domain"/>
    <property type="match status" value="1"/>
</dbReference>
<dbReference type="InterPro" id="IPR005650">
    <property type="entry name" value="BlaI_family"/>
</dbReference>
<dbReference type="Pfam" id="PF03965">
    <property type="entry name" value="Penicillinase_R"/>
    <property type="match status" value="1"/>
</dbReference>
<evidence type="ECO:0000313" key="5">
    <source>
        <dbReference type="EMBL" id="GGI45099.1"/>
    </source>
</evidence>
<name>A0ABQ2BQD9_9BACL</name>
<evidence type="ECO:0000256" key="4">
    <source>
        <dbReference type="ARBA" id="ARBA00023163"/>
    </source>
</evidence>
<evidence type="ECO:0000313" key="6">
    <source>
        <dbReference type="Proteomes" id="UP000615455"/>
    </source>
</evidence>
<evidence type="ECO:0000256" key="1">
    <source>
        <dbReference type="ARBA" id="ARBA00011046"/>
    </source>
</evidence>
<dbReference type="SUPFAM" id="SSF46785">
    <property type="entry name" value="Winged helix' DNA-binding domain"/>
    <property type="match status" value="1"/>
</dbReference>
<keyword evidence="2" id="KW-0805">Transcription regulation</keyword>
<dbReference type="EMBL" id="BMHE01000003">
    <property type="protein sequence ID" value="GGI45099.1"/>
    <property type="molecule type" value="Genomic_DNA"/>
</dbReference>
<keyword evidence="6" id="KW-1185">Reference proteome</keyword>
<reference evidence="6" key="1">
    <citation type="journal article" date="2019" name="Int. J. Syst. Evol. Microbiol.">
        <title>The Global Catalogue of Microorganisms (GCM) 10K type strain sequencing project: providing services to taxonomists for standard genome sequencing and annotation.</title>
        <authorList>
            <consortium name="The Broad Institute Genomics Platform"/>
            <consortium name="The Broad Institute Genome Sequencing Center for Infectious Disease"/>
            <person name="Wu L."/>
            <person name="Ma J."/>
        </authorList>
    </citation>
    <scope>NUCLEOTIDE SEQUENCE [LARGE SCALE GENOMIC DNA]</scope>
    <source>
        <strain evidence="6">CGMCC 1.15043</strain>
    </source>
</reference>
<evidence type="ECO:0000256" key="2">
    <source>
        <dbReference type="ARBA" id="ARBA00023015"/>
    </source>
</evidence>
<dbReference type="Gene3D" id="1.10.10.10">
    <property type="entry name" value="Winged helix-like DNA-binding domain superfamily/Winged helix DNA-binding domain"/>
    <property type="match status" value="1"/>
</dbReference>
<dbReference type="Proteomes" id="UP000615455">
    <property type="component" value="Unassembled WGS sequence"/>
</dbReference>
<protein>
    <submittedName>
        <fullName evidence="5">Beta-lactamase repressor</fullName>
    </submittedName>
</protein>
<gene>
    <name evidence="5" type="ORF">GCM10008018_10400</name>
</gene>
<dbReference type="InterPro" id="IPR036388">
    <property type="entry name" value="WH-like_DNA-bd_sf"/>
</dbReference>
<comment type="similarity">
    <text evidence="1">Belongs to the BlaI transcriptional regulatory family.</text>
</comment>
<dbReference type="InterPro" id="IPR036390">
    <property type="entry name" value="WH_DNA-bd_sf"/>
</dbReference>
<sequence length="124" mass="14263">MTSVPHISDAEWEVMKVLWAKTPCTANEVIEALADQTDWKPKTIRTLLNRLALKQAISYSQENKVYAYFPLVSEDECVKSETTSFLKRIYGGAFKPLLVNFLKEDHLSQEDIQELKNILDDKTK</sequence>
<keyword evidence="3" id="KW-0238">DNA-binding</keyword>
<accession>A0ABQ2BQD9</accession>
<organism evidence="5 6">
    <name type="scientific">Paenibacillus marchantiophytorum</name>
    <dbReference type="NCBI Taxonomy" id="1619310"/>
    <lineage>
        <taxon>Bacteria</taxon>
        <taxon>Bacillati</taxon>
        <taxon>Bacillota</taxon>
        <taxon>Bacilli</taxon>
        <taxon>Bacillales</taxon>
        <taxon>Paenibacillaceae</taxon>
        <taxon>Paenibacillus</taxon>
    </lineage>
</organism>
<proteinExistence type="inferred from homology"/>